<dbReference type="EMBL" id="JAIVGD010000001">
    <property type="protein sequence ID" value="KAH0784662.1"/>
    <property type="molecule type" value="Genomic_DNA"/>
</dbReference>
<dbReference type="InterPro" id="IPR022087">
    <property type="entry name" value="DA1-like_dom"/>
</dbReference>
<dbReference type="Pfam" id="PF12315">
    <property type="entry name" value="DA1-like"/>
    <property type="match status" value="2"/>
</dbReference>
<comment type="caution">
    <text evidence="2">The sequence shown here is derived from an EMBL/GenBank/DDBJ whole genome shotgun (WGS) entry which is preliminary data.</text>
</comment>
<dbReference type="InterPro" id="IPR003903">
    <property type="entry name" value="UIM_dom"/>
</dbReference>
<evidence type="ECO:0000313" key="3">
    <source>
        <dbReference type="Proteomes" id="UP000826656"/>
    </source>
</evidence>
<keyword evidence="3" id="KW-1185">Reference proteome</keyword>
<feature type="domain" description="Protein DA1-like" evidence="1">
    <location>
        <begin position="196"/>
        <end position="381"/>
    </location>
</feature>
<dbReference type="Proteomes" id="UP000826656">
    <property type="component" value="Unassembled WGS sequence"/>
</dbReference>
<evidence type="ECO:0000259" key="1">
    <source>
        <dbReference type="Pfam" id="PF12315"/>
    </source>
</evidence>
<gene>
    <name evidence="2" type="ORF">KY290_004260</name>
</gene>
<organism evidence="2 3">
    <name type="scientific">Solanum tuberosum</name>
    <name type="common">Potato</name>
    <dbReference type="NCBI Taxonomy" id="4113"/>
    <lineage>
        <taxon>Eukaryota</taxon>
        <taxon>Viridiplantae</taxon>
        <taxon>Streptophyta</taxon>
        <taxon>Embryophyta</taxon>
        <taxon>Tracheophyta</taxon>
        <taxon>Spermatophyta</taxon>
        <taxon>Magnoliopsida</taxon>
        <taxon>eudicotyledons</taxon>
        <taxon>Gunneridae</taxon>
        <taxon>Pentapetalae</taxon>
        <taxon>asterids</taxon>
        <taxon>lamiids</taxon>
        <taxon>Solanales</taxon>
        <taxon>Solanaceae</taxon>
        <taxon>Solanoideae</taxon>
        <taxon>Solaneae</taxon>
        <taxon>Solanum</taxon>
    </lineage>
</organism>
<name>A0ABQ7WV75_SOLTU</name>
<dbReference type="SMART" id="SM00726">
    <property type="entry name" value="UIM"/>
    <property type="match status" value="2"/>
</dbReference>
<sequence length="778" mass="90011">MSANRFMLEGPSYQDQFSEDEDEDVVRAIELSLQESKGKDIYIDLEFHQNDEVEILAQVLEESTLSYAELSTSTEGSELKWWKLFKEFNPSVHTSKGTSWWRKSSKRCNTLVCDVCEEQISSEWLRCTYWGQTVCEKHISDGTPCCCACSRFKIGDVKYITLSDGRQLCPDCRYTAVMDPEDCKPLLDEVHRFFKGLNMKIRYYIPILLVDQEEIIRIHKKSILGSTIYEKFELDAVNYVSKSIQRGENVEVVKEVEQLPPGRKVRAVLLLYGFPKLAIGSTLAHELMHAWMRIQGYRGLALNIAEGLSQVMAHKWLEWQSFTGNDYMKGTSEKAQFLRNLKEFMKDGIERRYSEAYGHGFREAKWAVERYGLIYTLEHIAKDSLTLKMYSNRYLDEGPSYESYHLSEDENEDMVRAIEFSLQESKAEEIYPGDTEYPQIDEVEELAQALEETTFSSTNLSTSTGGRELKWWKLFKELNPFVHASRSTSFWRKSRKRCNILVCDVCEEEIYSDWSRCAYWGQTYCEKHTSDGTPQCCSCSRLKIGDLKYITLNDGRKLCPDCHYTAVTDPGDCKPLLDEVHRFFKGMNMKIRYYIPILLVDEKEMIKNVQKTSLGLTIYDKSELEAITYVSRSIQKGEKVKVVKEVEHLVEGRKVKAMCLLYGLPKLNLGATLAHEMMHAWMKIQGYERLSLNIAEGICEVIAHKWLEWQSFTGDENIEGTSEKAQFLRNLKEFLKDGIEKSHSEAYGHGFREAKWAVERYGLICTLDHISHTGKLPE</sequence>
<protein>
    <recommendedName>
        <fullName evidence="1">Protein DA1-like domain-containing protein</fullName>
    </recommendedName>
</protein>
<dbReference type="PANTHER" id="PTHR24209">
    <property type="entry name" value="PROTEIN DA1-RELATED 2"/>
    <property type="match status" value="1"/>
</dbReference>
<evidence type="ECO:0000313" key="2">
    <source>
        <dbReference type="EMBL" id="KAH0784662.1"/>
    </source>
</evidence>
<dbReference type="InterPro" id="IPR045218">
    <property type="entry name" value="DA1-like"/>
</dbReference>
<proteinExistence type="predicted"/>
<dbReference type="PANTHER" id="PTHR24209:SF31">
    <property type="entry name" value="PROTEIN DA1-LIKE ISOFORM X1"/>
    <property type="match status" value="1"/>
</dbReference>
<reference evidence="2 3" key="1">
    <citation type="journal article" date="2021" name="bioRxiv">
        <title>Chromosome-scale and haplotype-resolved genome assembly of a tetraploid potato cultivar.</title>
        <authorList>
            <person name="Sun H."/>
            <person name="Jiao W.-B."/>
            <person name="Krause K."/>
            <person name="Campoy J.A."/>
            <person name="Goel M."/>
            <person name="Folz-Donahue K."/>
            <person name="Kukat C."/>
            <person name="Huettel B."/>
            <person name="Schneeberger K."/>
        </authorList>
    </citation>
    <scope>NUCLEOTIDE SEQUENCE [LARGE SCALE GENOMIC DNA]</scope>
    <source>
        <strain evidence="2">SolTubOtavaFocal</strain>
        <tissue evidence="2">Leaves</tissue>
    </source>
</reference>
<feature type="domain" description="Protein DA1-like" evidence="1">
    <location>
        <begin position="586"/>
        <end position="772"/>
    </location>
</feature>
<accession>A0ABQ7WV75</accession>